<keyword evidence="3" id="KW-0479">Metal-binding</keyword>
<protein>
    <submittedName>
        <fullName evidence="7">Zn-dependent protease</fullName>
    </submittedName>
</protein>
<dbReference type="SUPFAM" id="SSF55486">
    <property type="entry name" value="Metalloproteases ('zincins'), catalytic domain"/>
    <property type="match status" value="1"/>
</dbReference>
<comment type="cofactor">
    <cofactor evidence="1">
        <name>Zn(2+)</name>
        <dbReference type="ChEBI" id="CHEBI:29105"/>
    </cofactor>
</comment>
<keyword evidence="4" id="KW-0378">Hydrolase</keyword>
<evidence type="ECO:0000256" key="6">
    <source>
        <dbReference type="ARBA" id="ARBA00023049"/>
    </source>
</evidence>
<evidence type="ECO:0000256" key="3">
    <source>
        <dbReference type="ARBA" id="ARBA00022723"/>
    </source>
</evidence>
<dbReference type="Pfam" id="PF07998">
    <property type="entry name" value="Peptidase_M54"/>
    <property type="match status" value="1"/>
</dbReference>
<evidence type="ECO:0000256" key="2">
    <source>
        <dbReference type="ARBA" id="ARBA00022670"/>
    </source>
</evidence>
<dbReference type="GO" id="GO:0006508">
    <property type="term" value="P:proteolysis"/>
    <property type="evidence" value="ECO:0007669"/>
    <property type="project" value="UniProtKB-KW"/>
</dbReference>
<evidence type="ECO:0000256" key="4">
    <source>
        <dbReference type="ARBA" id="ARBA00022801"/>
    </source>
</evidence>
<evidence type="ECO:0000313" key="8">
    <source>
        <dbReference type="Proteomes" id="UP000280066"/>
    </source>
</evidence>
<dbReference type="GO" id="GO:0008237">
    <property type="term" value="F:metallopeptidase activity"/>
    <property type="evidence" value="ECO:0007669"/>
    <property type="project" value="UniProtKB-KW"/>
</dbReference>
<dbReference type="PANTHER" id="PTHR15910">
    <property type="entry name" value="ARCHAEMETZINCIN"/>
    <property type="match status" value="1"/>
</dbReference>
<accession>A0A3R9N3I4</accession>
<sequence length="145" mass="16280">MVAPVRPLPSAAYYPPRHRYRADSLLRYLTRHYQPDTLVIGLTRHDISTTKNGHPDWGVLGLGYQPGRAAMVSSFRLRHHNLSTQFYKVVLHEIGHTQGLPHCPEPTCFMRDAEGGNPTDQETGFCPRCTGHLRAQGWALALPPT</sequence>
<evidence type="ECO:0000256" key="5">
    <source>
        <dbReference type="ARBA" id="ARBA00022833"/>
    </source>
</evidence>
<reference evidence="7 8" key="1">
    <citation type="submission" date="2018-12" db="EMBL/GenBank/DDBJ databases">
        <authorList>
            <person name="Feng G."/>
            <person name="Zhu H."/>
        </authorList>
    </citation>
    <scope>NUCLEOTIDE SEQUENCE [LARGE SCALE GENOMIC DNA]</scope>
    <source>
        <strain evidence="7 8">9PBR-2</strain>
    </source>
</reference>
<keyword evidence="2 7" id="KW-0645">Protease</keyword>
<dbReference type="InterPro" id="IPR024079">
    <property type="entry name" value="MetalloPept_cat_dom_sf"/>
</dbReference>
<gene>
    <name evidence="7" type="ORF">EI290_21300</name>
</gene>
<keyword evidence="8" id="KW-1185">Reference proteome</keyword>
<keyword evidence="6" id="KW-0482">Metalloprotease</keyword>
<name>A0A3R9N3I4_9BACT</name>
<keyword evidence="5" id="KW-0862">Zinc</keyword>
<dbReference type="InterPro" id="IPR012962">
    <property type="entry name" value="Pept_M54_archaemetzincn"/>
</dbReference>
<evidence type="ECO:0000313" key="7">
    <source>
        <dbReference type="EMBL" id="RSK24015.1"/>
    </source>
</evidence>
<dbReference type="GO" id="GO:0046872">
    <property type="term" value="F:metal ion binding"/>
    <property type="evidence" value="ECO:0007669"/>
    <property type="project" value="UniProtKB-KW"/>
</dbReference>
<dbReference type="PANTHER" id="PTHR15910:SF1">
    <property type="entry name" value="ARCHAEMETZINCIN-2"/>
    <property type="match status" value="1"/>
</dbReference>
<dbReference type="AlphaFoldDB" id="A0A3R9N3I4"/>
<dbReference type="Proteomes" id="UP000280066">
    <property type="component" value="Unassembled WGS sequence"/>
</dbReference>
<dbReference type="OrthoDB" id="981600at2"/>
<dbReference type="EMBL" id="RWIS01000020">
    <property type="protein sequence ID" value="RSK24015.1"/>
    <property type="molecule type" value="Genomic_DNA"/>
</dbReference>
<dbReference type="RefSeq" id="WP_125433676.1">
    <property type="nucleotide sequence ID" value="NZ_RWIS01000020.1"/>
</dbReference>
<organism evidence="7 8">
    <name type="scientific">Hymenobacter metallilatus</name>
    <dbReference type="NCBI Taxonomy" id="2493666"/>
    <lineage>
        <taxon>Bacteria</taxon>
        <taxon>Pseudomonadati</taxon>
        <taxon>Bacteroidota</taxon>
        <taxon>Cytophagia</taxon>
        <taxon>Cytophagales</taxon>
        <taxon>Hymenobacteraceae</taxon>
        <taxon>Hymenobacter</taxon>
    </lineage>
</organism>
<evidence type="ECO:0000256" key="1">
    <source>
        <dbReference type="ARBA" id="ARBA00001947"/>
    </source>
</evidence>
<dbReference type="Gene3D" id="3.40.390.10">
    <property type="entry name" value="Collagenase (Catalytic Domain)"/>
    <property type="match status" value="1"/>
</dbReference>
<proteinExistence type="predicted"/>
<comment type="caution">
    <text evidence="7">The sequence shown here is derived from an EMBL/GenBank/DDBJ whole genome shotgun (WGS) entry which is preliminary data.</text>
</comment>